<protein>
    <recommendedName>
        <fullName evidence="1">PiggyBac transposable element-derived protein domain-containing protein</fullName>
    </recommendedName>
</protein>
<dbReference type="PANTHER" id="PTHR47272:SF1">
    <property type="entry name" value="PIGGYBAC TRANSPOSABLE ELEMENT-DERIVED PROTEIN 3-LIKE"/>
    <property type="match status" value="1"/>
</dbReference>
<evidence type="ECO:0000313" key="3">
    <source>
        <dbReference type="Proteomes" id="UP001347796"/>
    </source>
</evidence>
<dbReference type="EMBL" id="JAZGQO010000015">
    <property type="protein sequence ID" value="KAK6169502.1"/>
    <property type="molecule type" value="Genomic_DNA"/>
</dbReference>
<accession>A0AAN8IZS2</accession>
<dbReference type="InterPro" id="IPR029526">
    <property type="entry name" value="PGBD"/>
</dbReference>
<dbReference type="AlphaFoldDB" id="A0AAN8IZS2"/>
<name>A0AAN8IZS2_PATCE</name>
<dbReference type="Proteomes" id="UP001347796">
    <property type="component" value="Unassembled WGS sequence"/>
</dbReference>
<keyword evidence="3" id="KW-1185">Reference proteome</keyword>
<evidence type="ECO:0000259" key="1">
    <source>
        <dbReference type="Pfam" id="PF13843"/>
    </source>
</evidence>
<gene>
    <name evidence="2" type="ORF">SNE40_020545</name>
</gene>
<comment type="caution">
    <text evidence="2">The sequence shown here is derived from an EMBL/GenBank/DDBJ whole genome shotgun (WGS) entry which is preliminary data.</text>
</comment>
<sequence length="75" mass="8538">MIRFKGRSSIKQYNPLKPIKRGYKLWVRADSDGYISNFDIYQGKLGQDMDDSELSSLGEKVVTSMCSVPTEKVCQ</sequence>
<evidence type="ECO:0000313" key="2">
    <source>
        <dbReference type="EMBL" id="KAK6169502.1"/>
    </source>
</evidence>
<organism evidence="2 3">
    <name type="scientific">Patella caerulea</name>
    <name type="common">Rayed Mediterranean limpet</name>
    <dbReference type="NCBI Taxonomy" id="87958"/>
    <lineage>
        <taxon>Eukaryota</taxon>
        <taxon>Metazoa</taxon>
        <taxon>Spiralia</taxon>
        <taxon>Lophotrochozoa</taxon>
        <taxon>Mollusca</taxon>
        <taxon>Gastropoda</taxon>
        <taxon>Patellogastropoda</taxon>
        <taxon>Patelloidea</taxon>
        <taxon>Patellidae</taxon>
        <taxon>Patella</taxon>
    </lineage>
</organism>
<proteinExistence type="predicted"/>
<dbReference type="Pfam" id="PF13843">
    <property type="entry name" value="DDE_Tnp_1_7"/>
    <property type="match status" value="1"/>
</dbReference>
<reference evidence="2 3" key="1">
    <citation type="submission" date="2024-01" db="EMBL/GenBank/DDBJ databases">
        <title>The genome of the rayed Mediterranean limpet Patella caerulea (Linnaeus, 1758).</title>
        <authorList>
            <person name="Anh-Thu Weber A."/>
            <person name="Halstead-Nussloch G."/>
        </authorList>
    </citation>
    <scope>NUCLEOTIDE SEQUENCE [LARGE SCALE GENOMIC DNA]</scope>
    <source>
        <strain evidence="2">AATW-2023a</strain>
        <tissue evidence="2">Whole specimen</tissue>
    </source>
</reference>
<feature type="domain" description="PiggyBac transposable element-derived protein" evidence="1">
    <location>
        <begin position="1"/>
        <end position="69"/>
    </location>
</feature>
<dbReference type="PANTHER" id="PTHR47272">
    <property type="entry name" value="DDE_TNP_1_7 DOMAIN-CONTAINING PROTEIN"/>
    <property type="match status" value="1"/>
</dbReference>